<comment type="caution">
    <text evidence="2">The sequence shown here is derived from an EMBL/GenBank/DDBJ whole genome shotgun (WGS) entry which is preliminary data.</text>
</comment>
<keyword evidence="1" id="KW-1133">Transmembrane helix</keyword>
<gene>
    <name evidence="2" type="ORF">FIESC28_00263</name>
</gene>
<feature type="transmembrane region" description="Helical" evidence="1">
    <location>
        <begin position="38"/>
        <end position="56"/>
    </location>
</feature>
<keyword evidence="1" id="KW-0472">Membrane</keyword>
<name>A0A366SEC9_9HYPO</name>
<dbReference type="Proteomes" id="UP000253153">
    <property type="component" value="Unassembled WGS sequence"/>
</dbReference>
<reference evidence="2 3" key="1">
    <citation type="submission" date="2018-06" db="EMBL/GenBank/DDBJ databases">
        <title>Fusarium incarnatum-equiseti species complex species 28.</title>
        <authorList>
            <person name="Gardiner D.M."/>
        </authorList>
    </citation>
    <scope>NUCLEOTIDE SEQUENCE [LARGE SCALE GENOMIC DNA]</scope>
    <source>
        <strain evidence="2 3">FIESC_28</strain>
    </source>
</reference>
<organism evidence="2 3">
    <name type="scientific">Fusarium coffeatum</name>
    <dbReference type="NCBI Taxonomy" id="231269"/>
    <lineage>
        <taxon>Eukaryota</taxon>
        <taxon>Fungi</taxon>
        <taxon>Dikarya</taxon>
        <taxon>Ascomycota</taxon>
        <taxon>Pezizomycotina</taxon>
        <taxon>Sordariomycetes</taxon>
        <taxon>Hypocreomycetidae</taxon>
        <taxon>Hypocreales</taxon>
        <taxon>Nectriaceae</taxon>
        <taxon>Fusarium</taxon>
        <taxon>Fusarium incarnatum-equiseti species complex</taxon>
    </lineage>
</organism>
<protein>
    <submittedName>
        <fullName evidence="2">Uncharacterized protein</fullName>
    </submittedName>
</protein>
<evidence type="ECO:0000313" key="3">
    <source>
        <dbReference type="Proteomes" id="UP000253153"/>
    </source>
</evidence>
<proteinExistence type="predicted"/>
<dbReference type="AlphaFoldDB" id="A0A366SEC9"/>
<accession>A0A366SEC9</accession>
<dbReference type="GeneID" id="41989710"/>
<evidence type="ECO:0000313" key="2">
    <source>
        <dbReference type="EMBL" id="RBR26995.1"/>
    </source>
</evidence>
<feature type="transmembrane region" description="Helical" evidence="1">
    <location>
        <begin position="7"/>
        <end position="26"/>
    </location>
</feature>
<dbReference type="OrthoDB" id="2963168at2759"/>
<keyword evidence="3" id="KW-1185">Reference proteome</keyword>
<sequence length="122" mass="13987">MRVSRLALAMLSYFLGMLYHFLPYGTFLNDFEAIEDLILGRLAGAFLIDQAFFAYLQGKAKLKITSLKASEYNGFVLKERELCAKRNFSSIDEPEFYNLYPPSDAYGTMARILKKETMDISK</sequence>
<dbReference type="EMBL" id="QKXC01000005">
    <property type="protein sequence ID" value="RBR26995.1"/>
    <property type="molecule type" value="Genomic_DNA"/>
</dbReference>
<evidence type="ECO:0000256" key="1">
    <source>
        <dbReference type="SAM" id="Phobius"/>
    </source>
</evidence>
<keyword evidence="1" id="KW-0812">Transmembrane</keyword>
<dbReference type="RefSeq" id="XP_031021586.1">
    <property type="nucleotide sequence ID" value="XM_031154414.1"/>
</dbReference>